<dbReference type="EMBL" id="CAEKDK010000001">
    <property type="protein sequence ID" value="CAB4262832.1"/>
    <property type="molecule type" value="Genomic_DNA"/>
</dbReference>
<dbReference type="GO" id="GO:0006265">
    <property type="term" value="P:DNA topological change"/>
    <property type="evidence" value="ECO:0007669"/>
    <property type="project" value="InterPro"/>
</dbReference>
<dbReference type="GO" id="GO:0006260">
    <property type="term" value="P:DNA replication"/>
    <property type="evidence" value="ECO:0007669"/>
    <property type="project" value="TreeGrafter"/>
</dbReference>
<dbReference type="GO" id="GO:0005730">
    <property type="term" value="C:nucleolus"/>
    <property type="evidence" value="ECO:0007669"/>
    <property type="project" value="TreeGrafter"/>
</dbReference>
<dbReference type="InterPro" id="IPR013034">
    <property type="entry name" value="DNA_topo_DNA_db_N_dom1"/>
</dbReference>
<organism evidence="3 4">
    <name type="scientific">Prunus armeniaca</name>
    <name type="common">Apricot</name>
    <name type="synonym">Armeniaca vulgaris</name>
    <dbReference type="NCBI Taxonomy" id="36596"/>
    <lineage>
        <taxon>Eukaryota</taxon>
        <taxon>Viridiplantae</taxon>
        <taxon>Streptophyta</taxon>
        <taxon>Embryophyta</taxon>
        <taxon>Tracheophyta</taxon>
        <taxon>Spermatophyta</taxon>
        <taxon>Magnoliopsida</taxon>
        <taxon>eudicotyledons</taxon>
        <taxon>Gunneridae</taxon>
        <taxon>Pentapetalae</taxon>
        <taxon>rosids</taxon>
        <taxon>fabids</taxon>
        <taxon>Rosales</taxon>
        <taxon>Rosaceae</taxon>
        <taxon>Amygdaloideae</taxon>
        <taxon>Amygdaleae</taxon>
        <taxon>Prunus</taxon>
    </lineage>
</organism>
<dbReference type="InterPro" id="IPR013030">
    <property type="entry name" value="DNA_topo_DNA_db_N_dom2"/>
</dbReference>
<accession>A0A6J5TH84</accession>
<dbReference type="InterPro" id="IPR051062">
    <property type="entry name" value="Topoisomerase_IB"/>
</dbReference>
<dbReference type="Pfam" id="PF02919">
    <property type="entry name" value="Topoisom_I_N"/>
    <property type="match status" value="1"/>
</dbReference>
<dbReference type="Gene3D" id="1.10.10.41">
    <property type="entry name" value="Yeast DNA topoisomerase - domain 1"/>
    <property type="match status" value="1"/>
</dbReference>
<feature type="compositionally biased region" description="Polar residues" evidence="1">
    <location>
        <begin position="183"/>
        <end position="199"/>
    </location>
</feature>
<evidence type="ECO:0000313" key="4">
    <source>
        <dbReference type="Proteomes" id="UP000507222"/>
    </source>
</evidence>
<gene>
    <name evidence="3" type="ORF">CURHAP_LOCUS2246</name>
</gene>
<dbReference type="InterPro" id="IPR008336">
    <property type="entry name" value="TopoI_DNA-bd_euk"/>
</dbReference>
<feature type="compositionally biased region" description="Basic and acidic residues" evidence="1">
    <location>
        <begin position="142"/>
        <end position="151"/>
    </location>
</feature>
<protein>
    <recommendedName>
        <fullName evidence="2">DNA topoisomerase I DNA binding eukaryotic-type domain-containing protein</fullName>
    </recommendedName>
</protein>
<dbReference type="InterPro" id="IPR036202">
    <property type="entry name" value="TopoI_DNA-bd_euk_N_sf"/>
</dbReference>
<dbReference type="GO" id="GO:0005694">
    <property type="term" value="C:chromosome"/>
    <property type="evidence" value="ECO:0007669"/>
    <property type="project" value="InterPro"/>
</dbReference>
<feature type="region of interest" description="Disordered" evidence="1">
    <location>
        <begin position="1"/>
        <end position="199"/>
    </location>
</feature>
<dbReference type="SUPFAM" id="SSF56741">
    <property type="entry name" value="Eukaryotic DNA topoisomerase I, N-terminal DNA-binding fragment"/>
    <property type="match status" value="1"/>
</dbReference>
<dbReference type="GO" id="GO:0003917">
    <property type="term" value="F:DNA topoisomerase type I (single strand cut, ATP-independent) activity"/>
    <property type="evidence" value="ECO:0007669"/>
    <property type="project" value="InterPro"/>
</dbReference>
<feature type="domain" description="DNA topoisomerase I DNA binding eukaryotic-type" evidence="2">
    <location>
        <begin position="203"/>
        <end position="241"/>
    </location>
</feature>
<dbReference type="PANTHER" id="PTHR10290">
    <property type="entry name" value="DNA TOPOISOMERASE I"/>
    <property type="match status" value="1"/>
</dbReference>
<proteinExistence type="predicted"/>
<reference evidence="3 4" key="1">
    <citation type="submission" date="2020-05" db="EMBL/GenBank/DDBJ databases">
        <authorList>
            <person name="Campoy J."/>
            <person name="Schneeberger K."/>
            <person name="Spophaly S."/>
        </authorList>
    </citation>
    <scope>NUCLEOTIDE SEQUENCE [LARGE SCALE GENOMIC DNA]</scope>
    <source>
        <strain evidence="3">PruArmRojPasFocal</strain>
    </source>
</reference>
<sequence>MVPSTKSSPVKSPLSSPEASTSSASTSPVSNSKASASLEGQSEHLSEQIKPATVEEESKTSIDSEEDDKPLSSRLRMKPKPQKKTSSPVSGKRPLDEANVSEQSSVKRPKVPDSSTSAKNKQVSAKKEAKEEEDDDFITIADRAKKVRSDNKSSVALTKPKKVTKVGSSSIKKTIKKDKKGSNFSKYSKSTNVAPSSNDGQEKWATLVHNGVIFPPPYKPHGVKMLYNGKPVNLAPEQEECRLRRCMP</sequence>
<dbReference type="PANTHER" id="PTHR10290:SF23">
    <property type="entry name" value="DNA TOPOISOMERASE 1 BETA"/>
    <property type="match status" value="1"/>
</dbReference>
<feature type="compositionally biased region" description="Low complexity" evidence="1">
    <location>
        <begin position="1"/>
        <end position="37"/>
    </location>
</feature>
<dbReference type="AlphaFoldDB" id="A0A6J5TH84"/>
<evidence type="ECO:0000313" key="3">
    <source>
        <dbReference type="EMBL" id="CAB4262832.1"/>
    </source>
</evidence>
<dbReference type="GO" id="GO:0007059">
    <property type="term" value="P:chromosome segregation"/>
    <property type="evidence" value="ECO:0007669"/>
    <property type="project" value="TreeGrafter"/>
</dbReference>
<name>A0A6J5TH84_PRUAR</name>
<dbReference type="GO" id="GO:0003677">
    <property type="term" value="F:DNA binding"/>
    <property type="evidence" value="ECO:0007669"/>
    <property type="project" value="InterPro"/>
</dbReference>
<dbReference type="Proteomes" id="UP000507222">
    <property type="component" value="Unassembled WGS sequence"/>
</dbReference>
<evidence type="ECO:0000256" key="1">
    <source>
        <dbReference type="SAM" id="MobiDB-lite"/>
    </source>
</evidence>
<dbReference type="Gene3D" id="2.170.11.10">
    <property type="entry name" value="DNA Topoisomerase I, domain 2"/>
    <property type="match status" value="1"/>
</dbReference>
<evidence type="ECO:0000259" key="2">
    <source>
        <dbReference type="Pfam" id="PF02919"/>
    </source>
</evidence>
<feature type="compositionally biased region" description="Polar residues" evidence="1">
    <location>
        <begin position="113"/>
        <end position="123"/>
    </location>
</feature>